<dbReference type="EMBL" id="CP124686">
    <property type="protein sequence ID" value="WGX77380.1"/>
    <property type="molecule type" value="Genomic_DNA"/>
</dbReference>
<accession>A0ABY8R7G0</accession>
<organism evidence="2 3">
    <name type="scientific">Paraclostridium bifermentans</name>
    <name type="common">Clostridium bifermentans</name>
    <dbReference type="NCBI Taxonomy" id="1490"/>
    <lineage>
        <taxon>Bacteria</taxon>
        <taxon>Bacillati</taxon>
        <taxon>Bacillota</taxon>
        <taxon>Clostridia</taxon>
        <taxon>Peptostreptococcales</taxon>
        <taxon>Peptostreptococcaceae</taxon>
        <taxon>Paraclostridium</taxon>
    </lineage>
</organism>
<dbReference type="Gene3D" id="1.20.5.2280">
    <property type="match status" value="1"/>
</dbReference>
<feature type="compositionally biased region" description="Polar residues" evidence="1">
    <location>
        <begin position="1"/>
        <end position="17"/>
    </location>
</feature>
<protein>
    <submittedName>
        <fullName evidence="2">Uncharacterized protein</fullName>
    </submittedName>
</protein>
<geneLocation type="plasmid" evidence="2 3">
    <name>unnamed1</name>
</geneLocation>
<name>A0ABY8R7G0_PARBF</name>
<feature type="region of interest" description="Disordered" evidence="1">
    <location>
        <begin position="1"/>
        <end position="20"/>
    </location>
</feature>
<dbReference type="Proteomes" id="UP001239169">
    <property type="component" value="Plasmid unnamed1"/>
</dbReference>
<sequence length="120" mass="12762">MGSWQQIEDTNGSQSKATKALTDAKTYTTTEITKTNNKVASIETNLNSITSRVSSVESTTTSINGQVSSLTSRMSLAEQKITSDAIVSTVKNHQTNGQSTFVTGSILNKLLVISNSSSNN</sequence>
<keyword evidence="2" id="KW-0614">Plasmid</keyword>
<gene>
    <name evidence="2" type="ORF">QJS64_19430</name>
</gene>
<keyword evidence="3" id="KW-1185">Reference proteome</keyword>
<evidence type="ECO:0000313" key="2">
    <source>
        <dbReference type="EMBL" id="WGX77380.1"/>
    </source>
</evidence>
<proteinExistence type="predicted"/>
<reference evidence="2 3" key="1">
    <citation type="submission" date="2023-04" db="EMBL/GenBank/DDBJ databases">
        <title>Bacteria Genome Submission.</title>
        <authorList>
            <person name="Isaac P."/>
        </authorList>
    </citation>
    <scope>NUCLEOTIDE SEQUENCE [LARGE SCALE GENOMIC DNA]</scope>
    <source>
        <strain evidence="2 3">SampleS7P1</strain>
        <plasmid evidence="2 3">unnamed1</plasmid>
    </source>
</reference>
<evidence type="ECO:0000256" key="1">
    <source>
        <dbReference type="SAM" id="MobiDB-lite"/>
    </source>
</evidence>
<evidence type="ECO:0000313" key="3">
    <source>
        <dbReference type="Proteomes" id="UP001239169"/>
    </source>
</evidence>